<evidence type="ECO:0000256" key="6">
    <source>
        <dbReference type="SAM" id="Phobius"/>
    </source>
</evidence>
<gene>
    <name evidence="9" type="ORF">D3M59_07810</name>
</gene>
<dbReference type="PANTHER" id="PTHR13887">
    <property type="entry name" value="GLUTATHIONE S-TRANSFERASE KAPPA"/>
    <property type="match status" value="1"/>
</dbReference>
<feature type="signal peptide" evidence="7">
    <location>
        <begin position="1"/>
        <end position="25"/>
    </location>
</feature>
<evidence type="ECO:0000313" key="10">
    <source>
        <dbReference type="Proteomes" id="UP000285023"/>
    </source>
</evidence>
<dbReference type="PROSITE" id="PS51352">
    <property type="entry name" value="THIOREDOXIN_2"/>
    <property type="match status" value="1"/>
</dbReference>
<keyword evidence="4" id="KW-0676">Redox-active center</keyword>
<protein>
    <submittedName>
        <fullName evidence="9">DsbA family protein</fullName>
    </submittedName>
</protein>
<keyword evidence="1 7" id="KW-0732">Signal</keyword>
<dbReference type="InterPro" id="IPR013766">
    <property type="entry name" value="Thioredoxin_domain"/>
</dbReference>
<evidence type="ECO:0000256" key="1">
    <source>
        <dbReference type="ARBA" id="ARBA00022729"/>
    </source>
</evidence>
<keyword evidence="2" id="KW-0560">Oxidoreductase</keyword>
<feature type="transmembrane region" description="Helical" evidence="6">
    <location>
        <begin position="277"/>
        <end position="294"/>
    </location>
</feature>
<feature type="compositionally biased region" description="Polar residues" evidence="5">
    <location>
        <begin position="256"/>
        <end position="272"/>
    </location>
</feature>
<accession>A0A418PZY9</accession>
<dbReference type="AlphaFoldDB" id="A0A418PZY9"/>
<keyword evidence="10" id="KW-1185">Reference proteome</keyword>
<feature type="region of interest" description="Disordered" evidence="5">
    <location>
        <begin position="253"/>
        <end position="272"/>
    </location>
</feature>
<dbReference type="Pfam" id="PF01323">
    <property type="entry name" value="DSBA"/>
    <property type="match status" value="1"/>
</dbReference>
<dbReference type="OrthoDB" id="9780147at2"/>
<dbReference type="RefSeq" id="WP_119533094.1">
    <property type="nucleotide sequence ID" value="NZ_QXTF01000002.1"/>
</dbReference>
<feature type="domain" description="Thioredoxin" evidence="8">
    <location>
        <begin position="15"/>
        <end position="207"/>
    </location>
</feature>
<name>A0A418PZY9_9SPHN</name>
<dbReference type="GO" id="GO:0016491">
    <property type="term" value="F:oxidoreductase activity"/>
    <property type="evidence" value="ECO:0007669"/>
    <property type="project" value="UniProtKB-KW"/>
</dbReference>
<feature type="chain" id="PRO_5019427501" evidence="7">
    <location>
        <begin position="26"/>
        <end position="300"/>
    </location>
</feature>
<keyword evidence="6" id="KW-0812">Transmembrane</keyword>
<evidence type="ECO:0000256" key="2">
    <source>
        <dbReference type="ARBA" id="ARBA00023002"/>
    </source>
</evidence>
<reference evidence="9 10" key="1">
    <citation type="submission" date="2018-09" db="EMBL/GenBank/DDBJ databases">
        <title>Sphingomonas sp. DAC4.</title>
        <authorList>
            <person name="Seo T."/>
        </authorList>
    </citation>
    <scope>NUCLEOTIDE SEQUENCE [LARGE SCALE GENOMIC DNA]</scope>
    <source>
        <strain evidence="9 10">DAC4</strain>
    </source>
</reference>
<dbReference type="InterPro" id="IPR036249">
    <property type="entry name" value="Thioredoxin-like_sf"/>
</dbReference>
<sequence length="300" mass="32083">MTLRSPAALRTAAFFLLITTAPAFAQFGEPPVAEIEREDFFREGVAPVSKPAAHDVTVVYFYDYQCPACRQYTPSVEKALREDKRVRVIYRDVPIFGPRSEQAAKLAIASRYQGRHDAFHRALMTQKLPLDEPAIRAAADKAGVDWARLQKDAAAHSSEIAAQIARNLALHDAAGIAGTPAFIVNDSLADGALDYKGLKGEIADARAKIAKPETAPTPKASLDEAGNEAEAVANVMVGDEVVMVADENATPLFKPSASSEATKATGKSDTTSSRRPLFAGIAAALAAIAAVLLLRRRRTA</sequence>
<evidence type="ECO:0000313" key="9">
    <source>
        <dbReference type="EMBL" id="RIX29206.1"/>
    </source>
</evidence>
<keyword evidence="6" id="KW-1133">Transmembrane helix</keyword>
<evidence type="ECO:0000256" key="4">
    <source>
        <dbReference type="ARBA" id="ARBA00023284"/>
    </source>
</evidence>
<evidence type="ECO:0000259" key="8">
    <source>
        <dbReference type="PROSITE" id="PS51352"/>
    </source>
</evidence>
<organism evidence="9 10">
    <name type="scientific">Sphingomonas edaphi</name>
    <dbReference type="NCBI Taxonomy" id="2315689"/>
    <lineage>
        <taxon>Bacteria</taxon>
        <taxon>Pseudomonadati</taxon>
        <taxon>Pseudomonadota</taxon>
        <taxon>Alphaproteobacteria</taxon>
        <taxon>Sphingomonadales</taxon>
        <taxon>Sphingomonadaceae</taxon>
        <taxon>Sphingomonas</taxon>
    </lineage>
</organism>
<dbReference type="CDD" id="cd03023">
    <property type="entry name" value="DsbA_Com1_like"/>
    <property type="match status" value="1"/>
</dbReference>
<comment type="caution">
    <text evidence="9">The sequence shown here is derived from an EMBL/GenBank/DDBJ whole genome shotgun (WGS) entry which is preliminary data.</text>
</comment>
<keyword evidence="6" id="KW-0472">Membrane</keyword>
<dbReference type="Proteomes" id="UP000285023">
    <property type="component" value="Unassembled WGS sequence"/>
</dbReference>
<keyword evidence="3" id="KW-1015">Disulfide bond</keyword>
<proteinExistence type="predicted"/>
<evidence type="ECO:0000256" key="7">
    <source>
        <dbReference type="SAM" id="SignalP"/>
    </source>
</evidence>
<dbReference type="Gene3D" id="3.40.30.10">
    <property type="entry name" value="Glutaredoxin"/>
    <property type="match status" value="1"/>
</dbReference>
<dbReference type="PANTHER" id="PTHR13887:SF14">
    <property type="entry name" value="DISULFIDE BOND FORMATION PROTEIN D"/>
    <property type="match status" value="1"/>
</dbReference>
<dbReference type="EMBL" id="QXTF01000002">
    <property type="protein sequence ID" value="RIX29206.1"/>
    <property type="molecule type" value="Genomic_DNA"/>
</dbReference>
<evidence type="ECO:0000256" key="5">
    <source>
        <dbReference type="SAM" id="MobiDB-lite"/>
    </source>
</evidence>
<dbReference type="InterPro" id="IPR001853">
    <property type="entry name" value="DSBA-like_thioredoxin_dom"/>
</dbReference>
<dbReference type="SUPFAM" id="SSF52833">
    <property type="entry name" value="Thioredoxin-like"/>
    <property type="match status" value="1"/>
</dbReference>
<evidence type="ECO:0000256" key="3">
    <source>
        <dbReference type="ARBA" id="ARBA00023157"/>
    </source>
</evidence>